<dbReference type="Gene3D" id="3.10.28.10">
    <property type="entry name" value="Homing endonucleases"/>
    <property type="match status" value="2"/>
</dbReference>
<dbReference type="Proteomes" id="UP000008493">
    <property type="component" value="Unassembled WGS sequence"/>
</dbReference>
<dbReference type="PANTHER" id="PTHR36181:SF4">
    <property type="entry name" value="LAGLIDADG ENDONUCLEASE"/>
    <property type="match status" value="1"/>
</dbReference>
<protein>
    <recommendedName>
        <fullName evidence="2">Homing endonuclease LAGLIDADG domain-containing protein</fullName>
    </recommendedName>
</protein>
<dbReference type="SUPFAM" id="SSF81442">
    <property type="entry name" value="Cytochrome c oxidase subunit I-like"/>
    <property type="match status" value="1"/>
</dbReference>
<dbReference type="InterPro" id="IPR036927">
    <property type="entry name" value="Cyt_c_oxase-like_su1_sf"/>
</dbReference>
<evidence type="ECO:0000313" key="4">
    <source>
        <dbReference type="Proteomes" id="UP000008493"/>
    </source>
</evidence>
<feature type="domain" description="Homing endonuclease LAGLIDADG" evidence="2">
    <location>
        <begin position="203"/>
        <end position="299"/>
    </location>
</feature>
<accession>K5WFL2</accession>
<evidence type="ECO:0000313" key="3">
    <source>
        <dbReference type="EMBL" id="EKM74051.1"/>
    </source>
</evidence>
<gene>
    <name evidence="3" type="ORF">AGABI1DRAFT_48680</name>
</gene>
<proteinExistence type="predicted"/>
<dbReference type="InterPro" id="IPR051289">
    <property type="entry name" value="LAGLIDADG_Endonuclease"/>
</dbReference>
<dbReference type="KEGG" id="abp:AGABI1DRAFT48680"/>
<evidence type="ECO:0000259" key="2">
    <source>
        <dbReference type="Pfam" id="PF00961"/>
    </source>
</evidence>
<dbReference type="EMBL" id="JH971700">
    <property type="protein sequence ID" value="EKM74051.1"/>
    <property type="molecule type" value="Genomic_DNA"/>
</dbReference>
<dbReference type="GO" id="GO:0005739">
    <property type="term" value="C:mitochondrion"/>
    <property type="evidence" value="ECO:0007669"/>
    <property type="project" value="UniProtKB-ARBA"/>
</dbReference>
<dbReference type="SUPFAM" id="SSF55608">
    <property type="entry name" value="Homing endonucleases"/>
    <property type="match status" value="2"/>
</dbReference>
<reference evidence="4" key="1">
    <citation type="journal article" date="2012" name="Proc. Natl. Acad. Sci. U.S.A.">
        <title>Genome sequence of the button mushroom Agaricus bisporus reveals mechanisms governing adaptation to a humic-rich ecological niche.</title>
        <authorList>
            <person name="Morin E."/>
            <person name="Kohler A."/>
            <person name="Baker A.R."/>
            <person name="Foulongne-Oriol M."/>
            <person name="Lombard V."/>
            <person name="Nagy L.G."/>
            <person name="Ohm R.A."/>
            <person name="Patyshakuliyeva A."/>
            <person name="Brun A."/>
            <person name="Aerts A.L."/>
            <person name="Bailey A.M."/>
            <person name="Billette C."/>
            <person name="Coutinho P.M."/>
            <person name="Deakin G."/>
            <person name="Doddapaneni H."/>
            <person name="Floudas D."/>
            <person name="Grimwood J."/>
            <person name="Hilden K."/>
            <person name="Kuees U."/>
            <person name="LaButti K.M."/>
            <person name="Lapidus A."/>
            <person name="Lindquist E.A."/>
            <person name="Lucas S.M."/>
            <person name="Murat C."/>
            <person name="Riley R.W."/>
            <person name="Salamov A.A."/>
            <person name="Schmutz J."/>
            <person name="Subramanian V."/>
            <person name="Woesten H.A.B."/>
            <person name="Xu J."/>
            <person name="Eastwood D.C."/>
            <person name="Foster G.D."/>
            <person name="Sonnenberg A.S."/>
            <person name="Cullen D."/>
            <person name="de Vries R.P."/>
            <person name="Lundell T."/>
            <person name="Hibbett D.S."/>
            <person name="Henrissat B."/>
            <person name="Burton K.S."/>
            <person name="Kerrigan R.W."/>
            <person name="Challen M.P."/>
            <person name="Grigoriev I.V."/>
            <person name="Martin F."/>
        </authorList>
    </citation>
    <scope>NUCLEOTIDE SEQUENCE [LARGE SCALE GENOMIC DNA]</scope>
    <source>
        <strain evidence="4">JB137-S8 / ATCC MYA-4627 / FGSC 10392</strain>
    </source>
</reference>
<sequence length="328" mass="37540">MLLTDRNFNTSFFDPAGGGDPILYQHLFSKDNIYALSIASLPFFIKTPSSLTSNRSFDFSSFETKYSNLYPQNPKPSKAFLEWFIGFTEGDGSFIVPKRGGLQFVITQSSYDVQVLNYIKTNLGFGKVIQQSKSNNTHRFIVQDISNMLLICLIFNGNMVFFTKNSQFLIFLSAYNNIALRLKLEIINPIVSTLLPTLQDYWLAGLTDAEGCFTLSLLTKSKGYRLRFMLSQKWEVNKVILQHISSEVFFGVGYVRAHSEDDNWEYVISGVKNTALVIPYFDTHLMYTKKKQSYKIWKELRLLLINGAHLNSEKRVNLVKLAKTINKS</sequence>
<dbReference type="Gene3D" id="1.20.210.10">
    <property type="entry name" value="Cytochrome c oxidase-like, subunit I domain"/>
    <property type="match status" value="1"/>
</dbReference>
<dbReference type="STRING" id="597362.K5WFL2"/>
<dbReference type="InterPro" id="IPR027434">
    <property type="entry name" value="Homing_endonucl"/>
</dbReference>
<dbReference type="GeneID" id="18829834"/>
<dbReference type="eggNOG" id="KOG4769">
    <property type="taxonomic scope" value="Eukaryota"/>
</dbReference>
<dbReference type="InterPro" id="IPR004860">
    <property type="entry name" value="LAGLIDADG_dom"/>
</dbReference>
<dbReference type="Pfam" id="PF00961">
    <property type="entry name" value="LAGLIDADG_1"/>
    <property type="match status" value="2"/>
</dbReference>
<dbReference type="PANTHER" id="PTHR36181">
    <property type="entry name" value="INTRON-ENCODED ENDONUCLEASE AI3-RELATED"/>
    <property type="match status" value="1"/>
</dbReference>
<dbReference type="GO" id="GO:0004519">
    <property type="term" value="F:endonuclease activity"/>
    <property type="evidence" value="ECO:0007669"/>
    <property type="project" value="InterPro"/>
</dbReference>
<dbReference type="HOGENOM" id="CLU_070093_0_0_1"/>
<keyword evidence="4" id="KW-1185">Reference proteome</keyword>
<evidence type="ECO:0000256" key="1">
    <source>
        <dbReference type="ARBA" id="ARBA00002670"/>
    </source>
</evidence>
<name>K5WFL2_AGABU</name>
<feature type="domain" description="Homing endonuclease LAGLIDADG" evidence="2">
    <location>
        <begin position="85"/>
        <end position="174"/>
    </location>
</feature>
<dbReference type="AlphaFoldDB" id="K5WFL2"/>
<dbReference type="OMA" id="EVRVINI"/>
<dbReference type="OrthoDB" id="5381460at2759"/>
<comment type="function">
    <text evidence="1">Mitochondrial DNA endonuclease involved in intron homing.</text>
</comment>
<dbReference type="RefSeq" id="XP_007335309.1">
    <property type="nucleotide sequence ID" value="XM_007335247.1"/>
</dbReference>
<dbReference type="InParanoid" id="K5WFL2"/>
<organism evidence="3 4">
    <name type="scientific">Agaricus bisporus var. burnettii (strain JB137-S8 / ATCC MYA-4627 / FGSC 10392)</name>
    <name type="common">White button mushroom</name>
    <dbReference type="NCBI Taxonomy" id="597362"/>
    <lineage>
        <taxon>Eukaryota</taxon>
        <taxon>Fungi</taxon>
        <taxon>Dikarya</taxon>
        <taxon>Basidiomycota</taxon>
        <taxon>Agaricomycotina</taxon>
        <taxon>Agaricomycetes</taxon>
        <taxon>Agaricomycetidae</taxon>
        <taxon>Agaricales</taxon>
        <taxon>Agaricineae</taxon>
        <taxon>Agaricaceae</taxon>
        <taxon>Agaricus</taxon>
    </lineage>
</organism>